<name>A0A7D3UUW0_9VIRU</name>
<keyword evidence="1" id="KW-1133">Transmembrane helix</keyword>
<accession>A0A7D3UUW0</accession>
<keyword evidence="1" id="KW-0812">Transmembrane</keyword>
<evidence type="ECO:0000313" key="2">
    <source>
        <dbReference type="EMBL" id="QKF94431.1"/>
    </source>
</evidence>
<protein>
    <submittedName>
        <fullName evidence="2">Uncharacterized protein</fullName>
    </submittedName>
</protein>
<proteinExistence type="predicted"/>
<keyword evidence="1" id="KW-0472">Membrane</keyword>
<feature type="transmembrane region" description="Helical" evidence="1">
    <location>
        <begin position="6"/>
        <end position="22"/>
    </location>
</feature>
<sequence length="180" mass="21664">MTIIIISIFVLLVLVLINYFFLNTKEGFSDSNPYLVGYEEGLPDEYRFLDYPKYKVGLQNMRDHIGNNWHLRFPYMVQQRYSYDDKPIDCQDTSLYGYGHLKYLPQPLKETYTCKKYPKQSYPQFYGYTYPYLTTTQYDILKRKPIYGYDYSNMYESTNNAGEATSDHYYYTDRLINNKY</sequence>
<dbReference type="EMBL" id="MT418680">
    <property type="protein sequence ID" value="QKF94431.1"/>
    <property type="molecule type" value="Genomic_DNA"/>
</dbReference>
<keyword evidence="3" id="KW-1185">Reference proteome</keyword>
<organism evidence="2 3">
    <name type="scientific">Fadolivirus FV1/VV64</name>
    <dbReference type="NCBI Taxonomy" id="3070911"/>
    <lineage>
        <taxon>Viruses</taxon>
        <taxon>Varidnaviria</taxon>
        <taxon>Bamfordvirae</taxon>
        <taxon>Nucleocytoviricota</taxon>
        <taxon>Megaviricetes</taxon>
        <taxon>Imitervirales</taxon>
        <taxon>Mimiviridae</taxon>
        <taxon>Klosneuvirinae</taxon>
        <taxon>Fadolivirus</taxon>
        <taxon>Fadolivirus algeromassiliense</taxon>
    </lineage>
</organism>
<gene>
    <name evidence="2" type="ORF">Fadolivirus_1_973</name>
</gene>
<reference evidence="2 3" key="1">
    <citation type="submission" date="2020-04" db="EMBL/GenBank/DDBJ databases">
        <title>Advantages and limits of metagenomic assembly and binning of a giant virus.</title>
        <authorList>
            <person name="Schulz F."/>
            <person name="Andreani J."/>
            <person name="Francis R."/>
            <person name="Boudjemaa H."/>
            <person name="Bou Khalil J.Y."/>
            <person name="Lee J."/>
            <person name="La Scola B."/>
            <person name="Woyke T."/>
        </authorList>
    </citation>
    <scope>NUCLEOTIDE SEQUENCE [LARGE SCALE GENOMIC DNA]</scope>
    <source>
        <strain evidence="2 3">FV1/VV64</strain>
    </source>
</reference>
<evidence type="ECO:0000256" key="1">
    <source>
        <dbReference type="SAM" id="Phobius"/>
    </source>
</evidence>
<evidence type="ECO:0000313" key="3">
    <source>
        <dbReference type="Proteomes" id="UP001162001"/>
    </source>
</evidence>
<dbReference type="Proteomes" id="UP001162001">
    <property type="component" value="Segment"/>
</dbReference>